<dbReference type="AlphaFoldDB" id="A0AA40FCX6"/>
<feature type="region of interest" description="Disordered" evidence="1">
    <location>
        <begin position="1"/>
        <end position="45"/>
    </location>
</feature>
<proteinExistence type="predicted"/>
<accession>A0AA40FCX6</accession>
<dbReference type="EMBL" id="JAHYIQ010000064">
    <property type="protein sequence ID" value="KAK1116701.1"/>
    <property type="molecule type" value="Genomic_DNA"/>
</dbReference>
<evidence type="ECO:0000313" key="3">
    <source>
        <dbReference type="Proteomes" id="UP001177670"/>
    </source>
</evidence>
<protein>
    <submittedName>
        <fullName evidence="2">Uncharacterized protein</fullName>
    </submittedName>
</protein>
<dbReference type="Proteomes" id="UP001177670">
    <property type="component" value="Unassembled WGS sequence"/>
</dbReference>
<comment type="caution">
    <text evidence="2">The sequence shown here is derived from an EMBL/GenBank/DDBJ whole genome shotgun (WGS) entry which is preliminary data.</text>
</comment>
<name>A0AA40FCX6_9HYME</name>
<evidence type="ECO:0000313" key="2">
    <source>
        <dbReference type="EMBL" id="KAK1116701.1"/>
    </source>
</evidence>
<organism evidence="2 3">
    <name type="scientific">Melipona bicolor</name>
    <dbReference type="NCBI Taxonomy" id="60889"/>
    <lineage>
        <taxon>Eukaryota</taxon>
        <taxon>Metazoa</taxon>
        <taxon>Ecdysozoa</taxon>
        <taxon>Arthropoda</taxon>
        <taxon>Hexapoda</taxon>
        <taxon>Insecta</taxon>
        <taxon>Pterygota</taxon>
        <taxon>Neoptera</taxon>
        <taxon>Endopterygota</taxon>
        <taxon>Hymenoptera</taxon>
        <taxon>Apocrita</taxon>
        <taxon>Aculeata</taxon>
        <taxon>Apoidea</taxon>
        <taxon>Anthophila</taxon>
        <taxon>Apidae</taxon>
        <taxon>Melipona</taxon>
    </lineage>
</organism>
<gene>
    <name evidence="2" type="ORF">K0M31_018164</name>
</gene>
<reference evidence="2" key="1">
    <citation type="submission" date="2021-10" db="EMBL/GenBank/DDBJ databases">
        <title>Melipona bicolor Genome sequencing and assembly.</title>
        <authorList>
            <person name="Araujo N.S."/>
            <person name="Arias M.C."/>
        </authorList>
    </citation>
    <scope>NUCLEOTIDE SEQUENCE</scope>
    <source>
        <strain evidence="2">USP_2M_L1-L4_2017</strain>
        <tissue evidence="2">Whole body</tissue>
    </source>
</reference>
<keyword evidence="3" id="KW-1185">Reference proteome</keyword>
<evidence type="ECO:0000256" key="1">
    <source>
        <dbReference type="SAM" id="MobiDB-lite"/>
    </source>
</evidence>
<feature type="compositionally biased region" description="Basic residues" evidence="1">
    <location>
        <begin position="12"/>
        <end position="26"/>
    </location>
</feature>
<sequence>MESSPIENGRSDRKRKEKGRKKKKNEGKHERAERKSGKRKGWRGILLKSTNFRRVIDEKKNVEA</sequence>